<dbReference type="EMBL" id="JACHIT010000001">
    <property type="protein sequence ID" value="MBB5911199.1"/>
    <property type="molecule type" value="Genomic_DNA"/>
</dbReference>
<dbReference type="GO" id="GO:0046677">
    <property type="term" value="P:response to antibiotic"/>
    <property type="evidence" value="ECO:0007669"/>
    <property type="project" value="InterPro"/>
</dbReference>
<protein>
    <submittedName>
        <fullName evidence="1">Erythromycin esterase</fullName>
        <ecNumber evidence="1">3.1.1.-</ecNumber>
    </submittedName>
</protein>
<gene>
    <name evidence="1" type="ORF">BJY24_000066</name>
</gene>
<dbReference type="GO" id="GO:0016787">
    <property type="term" value="F:hydrolase activity"/>
    <property type="evidence" value="ECO:0007669"/>
    <property type="project" value="UniProtKB-KW"/>
</dbReference>
<comment type="caution">
    <text evidence="1">The sequence shown here is derived from an EMBL/GenBank/DDBJ whole genome shotgun (WGS) entry which is preliminary data.</text>
</comment>
<dbReference type="PANTHER" id="PTHR31299:SF0">
    <property type="entry name" value="ESTERASE, PUTATIVE (AFU_ORTHOLOGUE AFUA_1G05850)-RELATED"/>
    <property type="match status" value="1"/>
</dbReference>
<dbReference type="SUPFAM" id="SSF159501">
    <property type="entry name" value="EreA/ChaN-like"/>
    <property type="match status" value="1"/>
</dbReference>
<keyword evidence="2" id="KW-1185">Reference proteome</keyword>
<keyword evidence="1" id="KW-0378">Hydrolase</keyword>
<organism evidence="1 2">
    <name type="scientific">Nocardia transvalensis</name>
    <dbReference type="NCBI Taxonomy" id="37333"/>
    <lineage>
        <taxon>Bacteria</taxon>
        <taxon>Bacillati</taxon>
        <taxon>Actinomycetota</taxon>
        <taxon>Actinomycetes</taxon>
        <taxon>Mycobacteriales</taxon>
        <taxon>Nocardiaceae</taxon>
        <taxon>Nocardia</taxon>
    </lineage>
</organism>
<name>A0A7W9P814_9NOCA</name>
<evidence type="ECO:0000313" key="2">
    <source>
        <dbReference type="Proteomes" id="UP000540412"/>
    </source>
</evidence>
<sequence>MTTEPDTDWIRRHAHPLRAREFGEALDDLAPLREGARAAVVVGLGAAARDTRELSVTAHRVLRVLVEDLGFRALALEGDDAAGVAVDDYVRTGAGDPRALMAGARSFWRTQELLDVVTYLREYNVRHPGDPVRIVHDTEPARHTPTRPDDLGRIEKLLADNVIRWHERTGDKVVYWGGMAHTVNGKARTVLLADRRVAHRSAGSYFRERFGNGYLSMALMFDHGEGQHSYPAPPPEFVDAALGRTDLDAYLLDLRGAPPSWLDLPAKTRLIGPVYDPADDAAHHLAGGRITEWFDMIVHHRQVRPARLLEPLAGA</sequence>
<dbReference type="PANTHER" id="PTHR31299">
    <property type="entry name" value="ESTERASE, PUTATIVE (AFU_ORTHOLOGUE AFUA_1G05850)-RELATED"/>
    <property type="match status" value="1"/>
</dbReference>
<reference evidence="1 2" key="1">
    <citation type="submission" date="2020-08" db="EMBL/GenBank/DDBJ databases">
        <title>Sequencing the genomes of 1000 actinobacteria strains.</title>
        <authorList>
            <person name="Klenk H.-P."/>
        </authorList>
    </citation>
    <scope>NUCLEOTIDE SEQUENCE [LARGE SCALE GENOMIC DNA]</scope>
    <source>
        <strain evidence="1 2">DSM 43582</strain>
    </source>
</reference>
<dbReference type="Proteomes" id="UP000540412">
    <property type="component" value="Unassembled WGS sequence"/>
</dbReference>
<dbReference type="AlphaFoldDB" id="A0A7W9P814"/>
<dbReference type="RefSeq" id="WP_040749232.1">
    <property type="nucleotide sequence ID" value="NZ_JACHIT010000001.1"/>
</dbReference>
<dbReference type="InterPro" id="IPR052036">
    <property type="entry name" value="Hydrolase/PRTase-associated"/>
</dbReference>
<dbReference type="CDD" id="cd14728">
    <property type="entry name" value="Ere-like"/>
    <property type="match status" value="1"/>
</dbReference>
<dbReference type="Gene3D" id="3.40.1660.10">
    <property type="entry name" value="EreA-like (biosynthetic domain)"/>
    <property type="match status" value="1"/>
</dbReference>
<proteinExistence type="predicted"/>
<dbReference type="InterPro" id="IPR007815">
    <property type="entry name" value="Emycin_Estase"/>
</dbReference>
<dbReference type="Pfam" id="PF05139">
    <property type="entry name" value="Erythro_esteras"/>
    <property type="match status" value="2"/>
</dbReference>
<dbReference type="EC" id="3.1.1.-" evidence="1"/>
<evidence type="ECO:0000313" key="1">
    <source>
        <dbReference type="EMBL" id="MBB5911199.1"/>
    </source>
</evidence>
<accession>A0A7W9P814</accession>
<dbReference type="Gene3D" id="3.30.1870.10">
    <property type="entry name" value="EreA-like, domain 2"/>
    <property type="match status" value="1"/>
</dbReference>